<keyword evidence="1" id="KW-0472">Membrane</keyword>
<evidence type="ECO:0000256" key="1">
    <source>
        <dbReference type="SAM" id="Phobius"/>
    </source>
</evidence>
<feature type="transmembrane region" description="Helical" evidence="1">
    <location>
        <begin position="268"/>
        <end position="290"/>
    </location>
</feature>
<dbReference type="CDD" id="cd04179">
    <property type="entry name" value="DPM_DPG-synthase_like"/>
    <property type="match status" value="1"/>
</dbReference>
<evidence type="ECO:0000259" key="3">
    <source>
        <dbReference type="Pfam" id="PF26629"/>
    </source>
</evidence>
<evidence type="ECO:0000313" key="4">
    <source>
        <dbReference type="EMBL" id="OGG30414.1"/>
    </source>
</evidence>
<comment type="caution">
    <text evidence="4">The sequence shown here is derived from an EMBL/GenBank/DDBJ whole genome shotgun (WGS) entry which is preliminary data.</text>
</comment>
<dbReference type="AlphaFoldDB" id="A0A1F6B0E1"/>
<sequence>MRATKRTISIVMPCLNEERTVGRCILQAKLSLKKLGRQGFSGEIILADNGSTDKSVEIARNAGATIVLVPTRGYGAVYQAGIAASRGSYIMIADSDGTYDLGNIGAFIDRLERGFDLVLGSRFSGNIKPGAMPFLHRYVGNPILTGLLNFTYGTRVTDAHTGMRAFTRKSWNTMNLVSRGMEFASEMLMKAKLHNLRITEIPIVYSRRTGTSKLIPLKDAWRHVKCMILYAPTFALIVPGILLTLLGFSLSIILLPGKFAIGGVYLDIHTMTVGTLIANLGITVTLLGILSRLYTQKVLGVPGGALGNAILSRVTVERLLFAGLVLVAGGLGLISVVLVAWIGSGLGELSAIREVIVGIALVITGSQLAFSSFAFGLLEPM</sequence>
<accession>A0A1F6B0E1</accession>
<evidence type="ECO:0000259" key="2">
    <source>
        <dbReference type="Pfam" id="PF00535"/>
    </source>
</evidence>
<feature type="domain" description="Low-salt glycan biosynthesis hexosyltransferase Agl6 C-terminal transmembrane region" evidence="3">
    <location>
        <begin position="290"/>
        <end position="378"/>
    </location>
</feature>
<evidence type="ECO:0000313" key="5">
    <source>
        <dbReference type="Proteomes" id="UP000176409"/>
    </source>
</evidence>
<reference evidence="4 5" key="1">
    <citation type="journal article" date="2016" name="Nat. Commun.">
        <title>Thousands of microbial genomes shed light on interconnected biogeochemical processes in an aquifer system.</title>
        <authorList>
            <person name="Anantharaman K."/>
            <person name="Brown C.T."/>
            <person name="Hug L.A."/>
            <person name="Sharon I."/>
            <person name="Castelle C.J."/>
            <person name="Probst A.J."/>
            <person name="Thomas B.C."/>
            <person name="Singh A."/>
            <person name="Wilkins M.J."/>
            <person name="Karaoz U."/>
            <person name="Brodie E.L."/>
            <person name="Williams K.H."/>
            <person name="Hubbard S.S."/>
            <person name="Banfield J.F."/>
        </authorList>
    </citation>
    <scope>NUCLEOTIDE SEQUENCE [LARGE SCALE GENOMIC DNA]</scope>
</reference>
<feature type="transmembrane region" description="Helical" evidence="1">
    <location>
        <begin position="228"/>
        <end position="256"/>
    </location>
</feature>
<dbReference type="Pfam" id="PF26629">
    <property type="entry name" value="GT2_TM_C"/>
    <property type="match status" value="1"/>
</dbReference>
<organism evidence="4 5">
    <name type="scientific">Candidatus Gottesmanbacteria bacterium RIFCSPLOWO2_01_FULL_49_10</name>
    <dbReference type="NCBI Taxonomy" id="1798396"/>
    <lineage>
        <taxon>Bacteria</taxon>
        <taxon>Candidatus Gottesmaniibacteriota</taxon>
    </lineage>
</organism>
<dbReference type="PANTHER" id="PTHR48090:SF7">
    <property type="entry name" value="RFBJ PROTEIN"/>
    <property type="match status" value="1"/>
</dbReference>
<dbReference type="PANTHER" id="PTHR48090">
    <property type="entry name" value="UNDECAPRENYL-PHOSPHATE 4-DEOXY-4-FORMAMIDO-L-ARABINOSE TRANSFERASE-RELATED"/>
    <property type="match status" value="1"/>
</dbReference>
<dbReference type="Proteomes" id="UP000176409">
    <property type="component" value="Unassembled WGS sequence"/>
</dbReference>
<keyword evidence="1" id="KW-1133">Transmembrane helix</keyword>
<dbReference type="InterPro" id="IPR029044">
    <property type="entry name" value="Nucleotide-diphossugar_trans"/>
</dbReference>
<dbReference type="STRING" id="1798396.A2973_03785"/>
<feature type="domain" description="Glycosyltransferase 2-like" evidence="2">
    <location>
        <begin position="9"/>
        <end position="170"/>
    </location>
</feature>
<name>A0A1F6B0E1_9BACT</name>
<protein>
    <submittedName>
        <fullName evidence="4">Uncharacterized protein</fullName>
    </submittedName>
</protein>
<dbReference type="SUPFAM" id="SSF53448">
    <property type="entry name" value="Nucleotide-diphospho-sugar transferases"/>
    <property type="match status" value="1"/>
</dbReference>
<dbReference type="InterPro" id="IPR050256">
    <property type="entry name" value="Glycosyltransferase_2"/>
</dbReference>
<feature type="transmembrane region" description="Helical" evidence="1">
    <location>
        <begin position="319"/>
        <end position="343"/>
    </location>
</feature>
<dbReference type="EMBL" id="MFJZ01000024">
    <property type="protein sequence ID" value="OGG30414.1"/>
    <property type="molecule type" value="Genomic_DNA"/>
</dbReference>
<keyword evidence="1" id="KW-0812">Transmembrane</keyword>
<gene>
    <name evidence="4" type="ORF">A2973_03785</name>
</gene>
<feature type="transmembrane region" description="Helical" evidence="1">
    <location>
        <begin position="355"/>
        <end position="378"/>
    </location>
</feature>
<dbReference type="Pfam" id="PF00535">
    <property type="entry name" value="Glycos_transf_2"/>
    <property type="match status" value="1"/>
</dbReference>
<dbReference type="Gene3D" id="3.90.550.10">
    <property type="entry name" value="Spore Coat Polysaccharide Biosynthesis Protein SpsA, Chain A"/>
    <property type="match status" value="1"/>
</dbReference>
<dbReference type="InterPro" id="IPR058718">
    <property type="entry name" value="Agl6_TM_C"/>
</dbReference>
<proteinExistence type="predicted"/>
<dbReference type="InterPro" id="IPR001173">
    <property type="entry name" value="Glyco_trans_2-like"/>
</dbReference>